<dbReference type="GO" id="GO:0051537">
    <property type="term" value="F:2 iron, 2 sulfur cluster binding"/>
    <property type="evidence" value="ECO:0007669"/>
    <property type="project" value="TreeGrafter"/>
</dbReference>
<dbReference type="GO" id="GO:0051539">
    <property type="term" value="F:4 iron, 4 sulfur cluster binding"/>
    <property type="evidence" value="ECO:0007669"/>
    <property type="project" value="TreeGrafter"/>
</dbReference>
<feature type="domain" description="Core" evidence="10">
    <location>
        <begin position="45"/>
        <end position="142"/>
    </location>
</feature>
<comment type="subcellular location">
    <subcellularLocation>
        <location evidence="1">Mitochondrion</location>
    </subcellularLocation>
</comment>
<evidence type="ECO:0000313" key="13">
    <source>
        <dbReference type="Proteomes" id="UP000070412"/>
    </source>
</evidence>
<keyword evidence="3" id="KW-0479">Metal-binding</keyword>
<dbReference type="NCBIfam" id="TIGR00049">
    <property type="entry name" value="iron-sulfur cluster assembly accessory protein"/>
    <property type="match status" value="1"/>
</dbReference>
<evidence type="ECO:0000259" key="10">
    <source>
        <dbReference type="Pfam" id="PF01521"/>
    </source>
</evidence>
<dbReference type="PANTHER" id="PTHR43011:SF1">
    <property type="entry name" value="IRON-SULFUR CLUSTER ASSEMBLY 2 HOMOLOG, MITOCHONDRIAL"/>
    <property type="match status" value="1"/>
</dbReference>
<dbReference type="SUPFAM" id="SSF89360">
    <property type="entry name" value="HesB-like domain"/>
    <property type="match status" value="1"/>
</dbReference>
<dbReference type="InterPro" id="IPR000361">
    <property type="entry name" value="ATAP_core_dom"/>
</dbReference>
<accession>A0A834V8B0</accession>
<dbReference type="Gene3D" id="2.60.300.12">
    <property type="entry name" value="HesB-like domain"/>
    <property type="match status" value="1"/>
</dbReference>
<keyword evidence="5" id="KW-0496">Mitochondrion</keyword>
<comment type="similarity">
    <text evidence="2">Belongs to the HesB/IscA family.</text>
</comment>
<dbReference type="EnsemblMetazoa" id="SSS_1053s_mrna">
    <property type="protein sequence ID" value="KAF7488007.1"/>
    <property type="gene ID" value="SSS_1053"/>
</dbReference>
<evidence type="ECO:0000256" key="2">
    <source>
        <dbReference type="ARBA" id="ARBA00006718"/>
    </source>
</evidence>
<dbReference type="PANTHER" id="PTHR43011">
    <property type="entry name" value="IRON-SULFUR CLUSTER ASSEMBLY 2 HOMOLOG, MITOCHONDRIAL"/>
    <property type="match status" value="1"/>
</dbReference>
<evidence type="ECO:0000256" key="7">
    <source>
        <dbReference type="ARBA" id="ARBA00073313"/>
    </source>
</evidence>
<evidence type="ECO:0000256" key="3">
    <source>
        <dbReference type="ARBA" id="ARBA00022723"/>
    </source>
</evidence>
<organism evidence="11">
    <name type="scientific">Sarcoptes scabiei</name>
    <name type="common">Itch mite</name>
    <name type="synonym">Acarus scabiei</name>
    <dbReference type="NCBI Taxonomy" id="52283"/>
    <lineage>
        <taxon>Eukaryota</taxon>
        <taxon>Metazoa</taxon>
        <taxon>Ecdysozoa</taxon>
        <taxon>Arthropoda</taxon>
        <taxon>Chelicerata</taxon>
        <taxon>Arachnida</taxon>
        <taxon>Acari</taxon>
        <taxon>Acariformes</taxon>
        <taxon>Sarcoptiformes</taxon>
        <taxon>Astigmata</taxon>
        <taxon>Psoroptidia</taxon>
        <taxon>Sarcoptoidea</taxon>
        <taxon>Sarcoptidae</taxon>
        <taxon>Sarcoptinae</taxon>
        <taxon>Sarcoptes</taxon>
    </lineage>
</organism>
<comment type="function">
    <text evidence="6">Involved in the maturation of mitochondrial 4Fe-4S proteins functioning late in the iron-sulfur cluster assembly pathway. May be involved in the binding of an intermediate of Fe/S cluster assembly.</text>
</comment>
<dbReference type="InterPro" id="IPR016092">
    <property type="entry name" value="ATAP"/>
</dbReference>
<reference evidence="12" key="3">
    <citation type="submission" date="2022-06" db="UniProtKB">
        <authorList>
            <consortium name="EnsemblMetazoa"/>
        </authorList>
    </citation>
    <scope>IDENTIFICATION</scope>
</reference>
<name>A0A834V8B0_SARSC</name>
<dbReference type="GO" id="GO:0005506">
    <property type="term" value="F:iron ion binding"/>
    <property type="evidence" value="ECO:0007669"/>
    <property type="project" value="TreeGrafter"/>
</dbReference>
<dbReference type="FunFam" id="2.60.300.12:FF:000006">
    <property type="entry name" value="Iron-sulfur cluster assembly 2 mitochondrial"/>
    <property type="match status" value="1"/>
</dbReference>
<dbReference type="GO" id="GO:0120510">
    <property type="term" value="C:mitochondrial [4Fe-4S] assembly complex"/>
    <property type="evidence" value="ECO:0007669"/>
    <property type="project" value="UniProtKB-ARBA"/>
</dbReference>
<dbReference type="InterPro" id="IPR035903">
    <property type="entry name" value="HesB-like_dom_sf"/>
</dbReference>
<keyword evidence="4" id="KW-0408">Iron</keyword>
<dbReference type="Pfam" id="PF01521">
    <property type="entry name" value="Fe-S_biosyn"/>
    <property type="match status" value="1"/>
</dbReference>
<protein>
    <recommendedName>
        <fullName evidence="7">Iron-sulfur cluster assembly 2 homolog, mitochondrial</fullName>
    </recommendedName>
    <alternativeName>
        <fullName evidence="8">HESB-like domain-containing protein 1</fullName>
    </alternativeName>
</protein>
<evidence type="ECO:0000256" key="1">
    <source>
        <dbReference type="ARBA" id="ARBA00004173"/>
    </source>
</evidence>
<comment type="subunit">
    <text evidence="9">Heterotetramer; forms a dimer of dimers with IBA57. Interacts with [2Fe-2S]-ISCA2 forming the heterodimer [2Fe- 2S]-ISCA2-IBA57 complex; [2Fe-2S] cluster binding is absolutely required to promote the complex formation.</text>
</comment>
<proteinExistence type="inferred from homology"/>
<keyword evidence="13" id="KW-1185">Reference proteome</keyword>
<dbReference type="Proteomes" id="UP000070412">
    <property type="component" value="Unassembled WGS sequence"/>
</dbReference>
<evidence type="ECO:0000256" key="9">
    <source>
        <dbReference type="ARBA" id="ARBA00093471"/>
    </source>
</evidence>
<evidence type="ECO:0000256" key="8">
    <source>
        <dbReference type="ARBA" id="ARBA00077082"/>
    </source>
</evidence>
<gene>
    <name evidence="11" type="ORF">SSS_1053</name>
</gene>
<evidence type="ECO:0000313" key="12">
    <source>
        <dbReference type="EnsemblMetazoa" id="KAF7488007.1"/>
    </source>
</evidence>
<reference evidence="13" key="1">
    <citation type="journal article" date="2020" name="PLoS Negl. Trop. Dis.">
        <title>High-quality nuclear genome for Sarcoptes scabiei-A critical resource for a neglected parasite.</title>
        <authorList>
            <person name="Korhonen P.K."/>
            <person name="Gasser R.B."/>
            <person name="Ma G."/>
            <person name="Wang T."/>
            <person name="Stroehlein A.J."/>
            <person name="Young N.D."/>
            <person name="Ang C.S."/>
            <person name="Fernando D.D."/>
            <person name="Lu H.C."/>
            <person name="Taylor S."/>
            <person name="Reynolds S.L."/>
            <person name="Mofiz E."/>
            <person name="Najaraj S.H."/>
            <person name="Gowda H."/>
            <person name="Madugundu A."/>
            <person name="Renuse S."/>
            <person name="Holt D."/>
            <person name="Pandey A."/>
            <person name="Papenfuss A.T."/>
            <person name="Fischer K."/>
        </authorList>
    </citation>
    <scope>NUCLEOTIDE SEQUENCE [LARGE SCALE GENOMIC DNA]</scope>
</reference>
<sequence>MIGKLLRKSFKIDRSIRLFDVKRMQRFNVIQRNESTNNQIVSNSIIVTKKCLERIEKVLDSDEILRVEVRGGGCSGFEYNFSVNKKTDINKEEDLIFEKRVVIDSESLQYLHGSKVDFEDELIRSGFCIKDNPYADQNCSCGVSFSLRFDKKFDGDKTNFVEFNLKLRKKKRKNRSL</sequence>
<evidence type="ECO:0000256" key="5">
    <source>
        <dbReference type="ARBA" id="ARBA00023128"/>
    </source>
</evidence>
<dbReference type="EMBL" id="WVUK01000066">
    <property type="protein sequence ID" value="KAF7488007.1"/>
    <property type="molecule type" value="Genomic_DNA"/>
</dbReference>
<reference evidence="11" key="2">
    <citation type="submission" date="2020-01" db="EMBL/GenBank/DDBJ databases">
        <authorList>
            <person name="Korhonen P.K.K."/>
            <person name="Guangxu M.G."/>
            <person name="Wang T.W."/>
            <person name="Stroehlein A.J.S."/>
            <person name="Young N.D."/>
            <person name="Ang C.-S.A."/>
            <person name="Fernando D.W.F."/>
            <person name="Lu H.L."/>
            <person name="Taylor S.T."/>
            <person name="Ehtesham M.E.M."/>
            <person name="Najaraj S.H.N."/>
            <person name="Harsha G.H.G."/>
            <person name="Madugundu A.M."/>
            <person name="Renuse S.R."/>
            <person name="Holt D.H."/>
            <person name="Pandey A.P."/>
            <person name="Papenfuss A.P."/>
            <person name="Gasser R.B.G."/>
            <person name="Fischer K.F."/>
        </authorList>
    </citation>
    <scope>NUCLEOTIDE SEQUENCE</scope>
    <source>
        <strain evidence="11">SSS_KF_BRIS2020</strain>
    </source>
</reference>
<evidence type="ECO:0000256" key="4">
    <source>
        <dbReference type="ARBA" id="ARBA00023004"/>
    </source>
</evidence>
<dbReference type="GO" id="GO:0016226">
    <property type="term" value="P:iron-sulfur cluster assembly"/>
    <property type="evidence" value="ECO:0007669"/>
    <property type="project" value="InterPro"/>
</dbReference>
<evidence type="ECO:0000313" key="11">
    <source>
        <dbReference type="EMBL" id="KAF7488007.1"/>
    </source>
</evidence>
<dbReference type="OrthoDB" id="1938621at2759"/>
<evidence type="ECO:0000256" key="6">
    <source>
        <dbReference type="ARBA" id="ARBA00057540"/>
    </source>
</evidence>
<dbReference type="AlphaFoldDB" id="A0A834V8B0"/>